<dbReference type="AlphaFoldDB" id="A0A5B8VS39"/>
<keyword evidence="9" id="KW-1185">Reference proteome</keyword>
<comment type="similarity">
    <text evidence="2 6">Belongs to the FKBP-type PPIase family.</text>
</comment>
<accession>A0A5B8VS39</accession>
<dbReference type="PANTHER" id="PTHR43811">
    <property type="entry name" value="FKBP-TYPE PEPTIDYL-PROLYL CIS-TRANS ISOMERASE FKPA"/>
    <property type="match status" value="1"/>
</dbReference>
<dbReference type="Gene3D" id="3.10.50.40">
    <property type="match status" value="1"/>
</dbReference>
<proteinExistence type="inferred from homology"/>
<feature type="domain" description="PPIase FKBP-type" evidence="7">
    <location>
        <begin position="84"/>
        <end position="178"/>
    </location>
</feature>
<evidence type="ECO:0000256" key="5">
    <source>
        <dbReference type="PROSITE-ProRule" id="PRU00277"/>
    </source>
</evidence>
<dbReference type="Pfam" id="PF00254">
    <property type="entry name" value="FKBP_C"/>
    <property type="match status" value="1"/>
</dbReference>
<dbReference type="EMBL" id="CP042434">
    <property type="protein sequence ID" value="QEC73395.1"/>
    <property type="molecule type" value="Genomic_DNA"/>
</dbReference>
<keyword evidence="4 5" id="KW-0413">Isomerase</keyword>
<evidence type="ECO:0000259" key="7">
    <source>
        <dbReference type="PROSITE" id="PS50059"/>
    </source>
</evidence>
<sequence length="185" mass="19870">MTKGRHVKATVSILNVFKDEAAAQADVTKERTKQQEISQVKLKQATADLDKYIKDKGLKAVKTKSGAYVVIDQPGDISKKADSGMTATIKYTGSLLSNGKAFDSNIDSTIAGHTEPLPIAVGEHRSIVGMDEGLRLFGKGAKGTIYIPAELGYGDRDQGEKIPAFSNLKFDIQVLDVTPSDSAKK</sequence>
<dbReference type="EC" id="5.2.1.8" evidence="6"/>
<dbReference type="RefSeq" id="WP_146785695.1">
    <property type="nucleotide sequence ID" value="NZ_CP042434.1"/>
</dbReference>
<reference evidence="8 9" key="1">
    <citation type="journal article" date="2017" name="Int. J. Syst. Evol. Microbiol.">
        <title>Arachidicoccus ginsenosidivorans sp. nov., with ginsenoside-converting activity isolated from ginseng cultivating soil.</title>
        <authorList>
            <person name="Siddiqi M.Z."/>
            <person name="Aslam Z."/>
            <person name="Im W.T."/>
        </authorList>
    </citation>
    <scope>NUCLEOTIDE SEQUENCE [LARGE SCALE GENOMIC DNA]</scope>
    <source>
        <strain evidence="8 9">Gsoil 809</strain>
    </source>
</reference>
<dbReference type="KEGG" id="agi:FSB73_18740"/>
<evidence type="ECO:0000256" key="3">
    <source>
        <dbReference type="ARBA" id="ARBA00023110"/>
    </source>
</evidence>
<dbReference type="InterPro" id="IPR001179">
    <property type="entry name" value="PPIase_FKBP_dom"/>
</dbReference>
<comment type="catalytic activity">
    <reaction evidence="1 5 6">
        <text>[protein]-peptidylproline (omega=180) = [protein]-peptidylproline (omega=0)</text>
        <dbReference type="Rhea" id="RHEA:16237"/>
        <dbReference type="Rhea" id="RHEA-COMP:10747"/>
        <dbReference type="Rhea" id="RHEA-COMP:10748"/>
        <dbReference type="ChEBI" id="CHEBI:83833"/>
        <dbReference type="ChEBI" id="CHEBI:83834"/>
        <dbReference type="EC" id="5.2.1.8"/>
    </reaction>
</comment>
<name>A0A5B8VS39_9BACT</name>
<dbReference type="OrthoDB" id="9814548at2"/>
<dbReference type="PANTHER" id="PTHR43811:SF19">
    <property type="entry name" value="39 KDA FK506-BINDING NUCLEAR PROTEIN"/>
    <property type="match status" value="1"/>
</dbReference>
<dbReference type="GO" id="GO:0003755">
    <property type="term" value="F:peptidyl-prolyl cis-trans isomerase activity"/>
    <property type="evidence" value="ECO:0007669"/>
    <property type="project" value="UniProtKB-UniRule"/>
</dbReference>
<dbReference type="PROSITE" id="PS50059">
    <property type="entry name" value="FKBP_PPIASE"/>
    <property type="match status" value="1"/>
</dbReference>
<evidence type="ECO:0000256" key="2">
    <source>
        <dbReference type="ARBA" id="ARBA00006577"/>
    </source>
</evidence>
<gene>
    <name evidence="8" type="ORF">FSB73_18740</name>
</gene>
<dbReference type="SUPFAM" id="SSF54534">
    <property type="entry name" value="FKBP-like"/>
    <property type="match status" value="1"/>
</dbReference>
<evidence type="ECO:0000256" key="4">
    <source>
        <dbReference type="ARBA" id="ARBA00023235"/>
    </source>
</evidence>
<keyword evidence="3 5" id="KW-0697">Rotamase</keyword>
<evidence type="ECO:0000256" key="6">
    <source>
        <dbReference type="RuleBase" id="RU003915"/>
    </source>
</evidence>
<protein>
    <recommendedName>
        <fullName evidence="6">Peptidyl-prolyl cis-trans isomerase</fullName>
        <ecNumber evidence="6">5.2.1.8</ecNumber>
    </recommendedName>
</protein>
<organism evidence="8 9">
    <name type="scientific">Arachidicoccus ginsenosidivorans</name>
    <dbReference type="NCBI Taxonomy" id="496057"/>
    <lineage>
        <taxon>Bacteria</taxon>
        <taxon>Pseudomonadati</taxon>
        <taxon>Bacteroidota</taxon>
        <taxon>Chitinophagia</taxon>
        <taxon>Chitinophagales</taxon>
        <taxon>Chitinophagaceae</taxon>
        <taxon>Arachidicoccus</taxon>
    </lineage>
</organism>
<evidence type="ECO:0000313" key="8">
    <source>
        <dbReference type="EMBL" id="QEC73395.1"/>
    </source>
</evidence>
<evidence type="ECO:0000313" key="9">
    <source>
        <dbReference type="Proteomes" id="UP000321291"/>
    </source>
</evidence>
<evidence type="ECO:0000256" key="1">
    <source>
        <dbReference type="ARBA" id="ARBA00000971"/>
    </source>
</evidence>
<dbReference type="Proteomes" id="UP000321291">
    <property type="component" value="Chromosome"/>
</dbReference>
<dbReference type="InterPro" id="IPR046357">
    <property type="entry name" value="PPIase_dom_sf"/>
</dbReference>